<dbReference type="PROSITE" id="PS00867">
    <property type="entry name" value="CPSASE_2"/>
    <property type="match status" value="1"/>
</dbReference>
<dbReference type="InterPro" id="IPR013324">
    <property type="entry name" value="RNA_pol_sigma_r3/r4-like"/>
</dbReference>
<comment type="caution">
    <text evidence="9">The sequence shown here is derived from an EMBL/GenBank/DDBJ whole genome shotgun (WGS) entry which is preliminary data.</text>
</comment>
<dbReference type="GO" id="GO:0005524">
    <property type="term" value="F:ATP binding"/>
    <property type="evidence" value="ECO:0007669"/>
    <property type="project" value="InterPro"/>
</dbReference>
<gene>
    <name evidence="9" type="ORF">HP552_03515</name>
</gene>
<sequence length="303" mass="35370">MKYFEDIIVMPEKKNDIHTQLSHKESGTKDSVQFYLDNIGKIQLLSIEDERLLAEKIKQGDKAAKVKFIEANLRLVVSIASKYKWSEMPLLDLIQEGNIGLMRAVDRFDSEKGFKFSTYATWLIHRSIEQAVIDKGRAIRYPTHIFDSLRKWTKTFQQFFSEFGREPTPEEMAHKMNMPVSRILKLKNLAEKQMVSLDLEIGVDPVMKLGDLLEDNYGKKTEELIEQKILQEKINEVLQTLNEREESVLRLRYGLDDGEIHSFQEIGKVHGVSRQRIYQIEIKALKKIGQYFAEEQLQDFLEV</sequence>
<evidence type="ECO:0000256" key="5">
    <source>
        <dbReference type="RuleBase" id="RU362124"/>
    </source>
</evidence>
<dbReference type="InterPro" id="IPR050239">
    <property type="entry name" value="Sigma-70_RNA_pol_init_factors"/>
</dbReference>
<evidence type="ECO:0000313" key="10">
    <source>
        <dbReference type="Proteomes" id="UP000526125"/>
    </source>
</evidence>
<keyword evidence="3 5" id="KW-0238">DNA-binding</keyword>
<organism evidence="9 10">
    <name type="scientific">Paenibacillus xylanilyticus</name>
    <dbReference type="NCBI Taxonomy" id="248903"/>
    <lineage>
        <taxon>Bacteria</taxon>
        <taxon>Bacillati</taxon>
        <taxon>Bacillota</taxon>
        <taxon>Bacilli</taxon>
        <taxon>Bacillales</taxon>
        <taxon>Paenibacillaceae</taxon>
        <taxon>Paenibacillus</taxon>
    </lineage>
</organism>
<dbReference type="InterPro" id="IPR013325">
    <property type="entry name" value="RNA_pol_sigma_r2"/>
</dbReference>
<evidence type="ECO:0000256" key="1">
    <source>
        <dbReference type="ARBA" id="ARBA00023015"/>
    </source>
</evidence>
<dbReference type="GO" id="GO:0006352">
    <property type="term" value="P:DNA-templated transcription initiation"/>
    <property type="evidence" value="ECO:0007669"/>
    <property type="project" value="InterPro"/>
</dbReference>
<dbReference type="RefSeq" id="WP_175394257.1">
    <property type="nucleotide sequence ID" value="NZ_JABMCB010000142.1"/>
</dbReference>
<dbReference type="AlphaFoldDB" id="A0A7Y6EU49"/>
<dbReference type="Pfam" id="PF00140">
    <property type="entry name" value="Sigma70_r1_2"/>
    <property type="match status" value="1"/>
</dbReference>
<proteinExistence type="inferred from homology"/>
<dbReference type="PANTHER" id="PTHR30603:SF47">
    <property type="entry name" value="RNA POLYMERASE SIGMA FACTOR SIGD, CHLOROPLASTIC"/>
    <property type="match status" value="1"/>
</dbReference>
<dbReference type="SUPFAM" id="SSF88946">
    <property type="entry name" value="Sigma2 domain of RNA polymerase sigma factors"/>
    <property type="match status" value="1"/>
</dbReference>
<keyword evidence="10" id="KW-1185">Reference proteome</keyword>
<dbReference type="PROSITE" id="PS00715">
    <property type="entry name" value="SIGMA70_1"/>
    <property type="match status" value="1"/>
</dbReference>
<evidence type="ECO:0000313" key="9">
    <source>
        <dbReference type="EMBL" id="NUU74334.1"/>
    </source>
</evidence>
<dbReference type="SUPFAM" id="SSF88659">
    <property type="entry name" value="Sigma3 and sigma4 domains of RNA polymerase sigma factors"/>
    <property type="match status" value="2"/>
</dbReference>
<comment type="function">
    <text evidence="5">Sigma factors are initiation factors that promote the attachment of RNA polymerase to specific initiation sites and are then released.</text>
</comment>
<dbReference type="Pfam" id="PF04542">
    <property type="entry name" value="Sigma70_r2"/>
    <property type="match status" value="1"/>
</dbReference>
<dbReference type="InterPro" id="IPR014284">
    <property type="entry name" value="RNA_pol_sigma-70_dom"/>
</dbReference>
<dbReference type="PROSITE" id="PS00716">
    <property type="entry name" value="SIGMA70_2"/>
    <property type="match status" value="1"/>
</dbReference>
<dbReference type="PRINTS" id="PR00046">
    <property type="entry name" value="SIGMA70FCT"/>
</dbReference>
<dbReference type="InterPro" id="IPR007627">
    <property type="entry name" value="RNA_pol_sigma70_r2"/>
</dbReference>
<dbReference type="NCBIfam" id="TIGR02937">
    <property type="entry name" value="sigma70-ECF"/>
    <property type="match status" value="1"/>
</dbReference>
<dbReference type="InterPro" id="IPR007624">
    <property type="entry name" value="RNA_pol_sigma70_r3"/>
</dbReference>
<feature type="domain" description="Carbamoyl phosphate synthase ATP-binding" evidence="8">
    <location>
        <begin position="68"/>
        <end position="75"/>
    </location>
</feature>
<dbReference type="PANTHER" id="PTHR30603">
    <property type="entry name" value="RNA POLYMERASE SIGMA FACTOR RPO"/>
    <property type="match status" value="1"/>
</dbReference>
<protein>
    <recommendedName>
        <fullName evidence="5">RNA polymerase sigma factor</fullName>
    </recommendedName>
</protein>
<dbReference type="InterPro" id="IPR007630">
    <property type="entry name" value="RNA_pol_sigma70_r4"/>
</dbReference>
<dbReference type="InterPro" id="IPR036388">
    <property type="entry name" value="WH-like_DNA-bd_sf"/>
</dbReference>
<dbReference type="PIRSF" id="PIRSF000770">
    <property type="entry name" value="RNA_pol_sigma-SigE/K"/>
    <property type="match status" value="1"/>
</dbReference>
<feature type="domain" description="RNA polymerase sigma-70" evidence="7">
    <location>
        <begin position="262"/>
        <end position="288"/>
    </location>
</feature>
<evidence type="ECO:0000256" key="4">
    <source>
        <dbReference type="ARBA" id="ARBA00023163"/>
    </source>
</evidence>
<keyword evidence="4 5" id="KW-0804">Transcription</keyword>
<evidence type="ECO:0000259" key="6">
    <source>
        <dbReference type="PROSITE" id="PS00715"/>
    </source>
</evidence>
<dbReference type="InterPro" id="IPR009042">
    <property type="entry name" value="RNA_pol_sigma70_r1_2"/>
</dbReference>
<evidence type="ECO:0000259" key="7">
    <source>
        <dbReference type="PROSITE" id="PS00716"/>
    </source>
</evidence>
<dbReference type="Gene3D" id="1.10.601.10">
    <property type="entry name" value="RNA Polymerase Primary Sigma Factor"/>
    <property type="match status" value="1"/>
</dbReference>
<dbReference type="Gene3D" id="1.10.10.10">
    <property type="entry name" value="Winged helix-like DNA-binding domain superfamily/Winged helix DNA-binding domain"/>
    <property type="match status" value="2"/>
</dbReference>
<accession>A0A7Y6EU49</accession>
<dbReference type="Proteomes" id="UP000526125">
    <property type="component" value="Unassembled WGS sequence"/>
</dbReference>
<dbReference type="GO" id="GO:0016987">
    <property type="term" value="F:sigma factor activity"/>
    <property type="evidence" value="ECO:0007669"/>
    <property type="project" value="UniProtKB-KW"/>
</dbReference>
<feature type="domain" description="RNA polymerase sigma-70" evidence="6">
    <location>
        <begin position="92"/>
        <end position="105"/>
    </location>
</feature>
<dbReference type="InterPro" id="IPR005479">
    <property type="entry name" value="CPAse_ATP-bd"/>
</dbReference>
<evidence type="ECO:0000256" key="3">
    <source>
        <dbReference type="ARBA" id="ARBA00023125"/>
    </source>
</evidence>
<dbReference type="CDD" id="cd06171">
    <property type="entry name" value="Sigma70_r4"/>
    <property type="match status" value="1"/>
</dbReference>
<keyword evidence="2 5" id="KW-0731">Sigma factor</keyword>
<dbReference type="GO" id="GO:0003677">
    <property type="term" value="F:DNA binding"/>
    <property type="evidence" value="ECO:0007669"/>
    <property type="project" value="UniProtKB-KW"/>
</dbReference>
<dbReference type="Pfam" id="PF04539">
    <property type="entry name" value="Sigma70_r3"/>
    <property type="match status" value="1"/>
</dbReference>
<dbReference type="Pfam" id="PF04545">
    <property type="entry name" value="Sigma70_r4"/>
    <property type="match status" value="1"/>
</dbReference>
<reference evidence="9 10" key="1">
    <citation type="submission" date="2020-05" db="EMBL/GenBank/DDBJ databases">
        <title>Genome Sequencing of Type Strains.</title>
        <authorList>
            <person name="Lemaire J.F."/>
            <person name="Inderbitzin P."/>
            <person name="Gregorio O.A."/>
            <person name="Collins S.B."/>
            <person name="Wespe N."/>
            <person name="Knight-Connoni V."/>
        </authorList>
    </citation>
    <scope>NUCLEOTIDE SEQUENCE [LARGE SCALE GENOMIC DNA]</scope>
    <source>
        <strain evidence="9 10">LMG 21957</strain>
    </source>
</reference>
<keyword evidence="1 5" id="KW-0805">Transcription regulation</keyword>
<evidence type="ECO:0000256" key="2">
    <source>
        <dbReference type="ARBA" id="ARBA00023082"/>
    </source>
</evidence>
<comment type="similarity">
    <text evidence="5">Belongs to the sigma-70 factor family.</text>
</comment>
<evidence type="ECO:0000259" key="8">
    <source>
        <dbReference type="PROSITE" id="PS00867"/>
    </source>
</evidence>
<dbReference type="EMBL" id="JABMCB010000142">
    <property type="protein sequence ID" value="NUU74334.1"/>
    <property type="molecule type" value="Genomic_DNA"/>
</dbReference>
<name>A0A7Y6EU49_9BACL</name>
<dbReference type="InterPro" id="IPR000943">
    <property type="entry name" value="RNA_pol_sigma70"/>
</dbReference>